<dbReference type="SUPFAM" id="SSF103473">
    <property type="entry name" value="MFS general substrate transporter"/>
    <property type="match status" value="1"/>
</dbReference>
<dbReference type="InterPro" id="IPR011701">
    <property type="entry name" value="MFS"/>
</dbReference>
<evidence type="ECO:0000256" key="3">
    <source>
        <dbReference type="ARBA" id="ARBA00022448"/>
    </source>
</evidence>
<dbReference type="EMBL" id="DXAK01000049">
    <property type="protein sequence ID" value="HJA07502.1"/>
    <property type="molecule type" value="Genomic_DNA"/>
</dbReference>
<dbReference type="GO" id="GO:0005886">
    <property type="term" value="C:plasma membrane"/>
    <property type="evidence" value="ECO:0007669"/>
    <property type="project" value="UniProtKB-SubCell"/>
</dbReference>
<feature type="transmembrane region" description="Helical" evidence="7">
    <location>
        <begin position="333"/>
        <end position="353"/>
    </location>
</feature>
<feature type="domain" description="Major facilitator superfamily (MFS) profile" evidence="8">
    <location>
        <begin position="5"/>
        <end position="389"/>
    </location>
</feature>
<keyword evidence="3" id="KW-0813">Transport</keyword>
<dbReference type="InterPro" id="IPR051788">
    <property type="entry name" value="MFS_Transporter"/>
</dbReference>
<feature type="transmembrane region" description="Helical" evidence="7">
    <location>
        <begin position="40"/>
        <end position="59"/>
    </location>
</feature>
<keyword evidence="5 7" id="KW-1133">Transmembrane helix</keyword>
<reference evidence="9" key="1">
    <citation type="journal article" date="2021" name="PeerJ">
        <title>Extensive microbial diversity within the chicken gut microbiome revealed by metagenomics and culture.</title>
        <authorList>
            <person name="Gilroy R."/>
            <person name="Ravi A."/>
            <person name="Getino M."/>
            <person name="Pursley I."/>
            <person name="Horton D.L."/>
            <person name="Alikhan N.F."/>
            <person name="Baker D."/>
            <person name="Gharbi K."/>
            <person name="Hall N."/>
            <person name="Watson M."/>
            <person name="Adriaenssens E.M."/>
            <person name="Foster-Nyarko E."/>
            <person name="Jarju S."/>
            <person name="Secka A."/>
            <person name="Antonio M."/>
            <person name="Oren A."/>
            <person name="Chaudhuri R.R."/>
            <person name="La Ragione R."/>
            <person name="Hildebrand F."/>
            <person name="Pallen M.J."/>
        </authorList>
    </citation>
    <scope>NUCLEOTIDE SEQUENCE</scope>
    <source>
        <strain evidence="9">ChiSjej2B20-11307</strain>
    </source>
</reference>
<evidence type="ECO:0000256" key="1">
    <source>
        <dbReference type="ARBA" id="ARBA00004651"/>
    </source>
</evidence>
<feature type="transmembrane region" description="Helical" evidence="7">
    <location>
        <begin position="246"/>
        <end position="269"/>
    </location>
</feature>
<organism evidence="9 10">
    <name type="scientific">Candidatus Mediterraneibacter pullicola</name>
    <dbReference type="NCBI Taxonomy" id="2838682"/>
    <lineage>
        <taxon>Bacteria</taxon>
        <taxon>Bacillati</taxon>
        <taxon>Bacillota</taxon>
        <taxon>Clostridia</taxon>
        <taxon>Lachnospirales</taxon>
        <taxon>Lachnospiraceae</taxon>
        <taxon>Mediterraneibacter</taxon>
    </lineage>
</organism>
<evidence type="ECO:0000256" key="2">
    <source>
        <dbReference type="ARBA" id="ARBA00008335"/>
    </source>
</evidence>
<sequence>MFQLLLAIIYLAFISLGLPDSLLGSAWPAMYKELSVPVSYAGGISMIIAIGTIISSLQSDRLTRRFGTGKVTAFSVLMTAAALFGFSISHSYIALCLWAIPYGLGAGSVDASLNNYVALHYESRHMSWLHCMWGVGASLGPYVMGYALSGGQGWNMGYRYIALLQIALTVILLFSLPLWKQKQDVKAGDHSGDESNNPLSLPEIIHIPGAKEVMVTFFCYCALEQTTGLWASSYLVLRRGLSADTAAGFASLFFVGITAGRALSGFLTLKFNDTQMIRLGQGGILAGILLLLLPFGNGSALAGLVLIGLGCAPVYPSIIHSTPEHFGAEKSQAMIGVQMASAYVGTCLMPPVFGLIANHISAALLPLYLLVILALMIFAHGEMLKKVRRNLAKCRTFIRSGH</sequence>
<dbReference type="Proteomes" id="UP000824223">
    <property type="component" value="Unassembled WGS sequence"/>
</dbReference>
<feature type="transmembrane region" description="Helical" evidence="7">
    <location>
        <begin position="160"/>
        <end position="179"/>
    </location>
</feature>
<feature type="transmembrane region" description="Helical" evidence="7">
    <location>
        <begin position="127"/>
        <end position="148"/>
    </location>
</feature>
<protein>
    <submittedName>
        <fullName evidence="9">MFS transporter</fullName>
    </submittedName>
</protein>
<evidence type="ECO:0000313" key="9">
    <source>
        <dbReference type="EMBL" id="HJA07502.1"/>
    </source>
</evidence>
<evidence type="ECO:0000259" key="8">
    <source>
        <dbReference type="PROSITE" id="PS50850"/>
    </source>
</evidence>
<evidence type="ECO:0000256" key="7">
    <source>
        <dbReference type="SAM" id="Phobius"/>
    </source>
</evidence>
<keyword evidence="6 7" id="KW-0472">Membrane</keyword>
<evidence type="ECO:0000256" key="5">
    <source>
        <dbReference type="ARBA" id="ARBA00022989"/>
    </source>
</evidence>
<evidence type="ECO:0000256" key="4">
    <source>
        <dbReference type="ARBA" id="ARBA00022692"/>
    </source>
</evidence>
<proteinExistence type="inferred from homology"/>
<accession>A0A9D2KL71</accession>
<dbReference type="AlphaFoldDB" id="A0A9D2KL71"/>
<dbReference type="PANTHER" id="PTHR23514:SF3">
    <property type="entry name" value="BYPASS OF STOP CODON PROTEIN 6"/>
    <property type="match status" value="1"/>
</dbReference>
<feature type="transmembrane region" description="Helical" evidence="7">
    <location>
        <begin position="276"/>
        <end position="295"/>
    </location>
</feature>
<dbReference type="Pfam" id="PF07690">
    <property type="entry name" value="MFS_1"/>
    <property type="match status" value="1"/>
</dbReference>
<dbReference type="GO" id="GO:0022857">
    <property type="term" value="F:transmembrane transporter activity"/>
    <property type="evidence" value="ECO:0007669"/>
    <property type="project" value="InterPro"/>
</dbReference>
<comment type="subcellular location">
    <subcellularLocation>
        <location evidence="1">Cell membrane</location>
        <topology evidence="1">Multi-pass membrane protein</topology>
    </subcellularLocation>
</comment>
<feature type="transmembrane region" description="Helical" evidence="7">
    <location>
        <begin position="71"/>
        <end position="100"/>
    </location>
</feature>
<evidence type="ECO:0000256" key="6">
    <source>
        <dbReference type="ARBA" id="ARBA00023136"/>
    </source>
</evidence>
<keyword evidence="4 7" id="KW-0812">Transmembrane</keyword>
<name>A0A9D2KL71_9FIRM</name>
<dbReference type="PROSITE" id="PS50850">
    <property type="entry name" value="MFS"/>
    <property type="match status" value="1"/>
</dbReference>
<feature type="transmembrane region" description="Helical" evidence="7">
    <location>
        <begin position="359"/>
        <end position="379"/>
    </location>
</feature>
<dbReference type="PANTHER" id="PTHR23514">
    <property type="entry name" value="BYPASS OF STOP CODON PROTEIN 6"/>
    <property type="match status" value="1"/>
</dbReference>
<feature type="transmembrane region" description="Helical" evidence="7">
    <location>
        <begin position="301"/>
        <end position="321"/>
    </location>
</feature>
<gene>
    <name evidence="9" type="ORF">H9798_10245</name>
</gene>
<dbReference type="InterPro" id="IPR036259">
    <property type="entry name" value="MFS_trans_sf"/>
</dbReference>
<reference evidence="9" key="2">
    <citation type="submission" date="2021-04" db="EMBL/GenBank/DDBJ databases">
        <authorList>
            <person name="Gilroy R."/>
        </authorList>
    </citation>
    <scope>NUCLEOTIDE SEQUENCE</scope>
    <source>
        <strain evidence="9">ChiSjej2B20-11307</strain>
    </source>
</reference>
<comment type="similarity">
    <text evidence="2">Belongs to the major facilitator superfamily.</text>
</comment>
<dbReference type="InterPro" id="IPR020846">
    <property type="entry name" value="MFS_dom"/>
</dbReference>
<comment type="caution">
    <text evidence="9">The sequence shown here is derived from an EMBL/GenBank/DDBJ whole genome shotgun (WGS) entry which is preliminary data.</text>
</comment>
<dbReference type="Gene3D" id="1.20.1250.20">
    <property type="entry name" value="MFS general substrate transporter like domains"/>
    <property type="match status" value="2"/>
</dbReference>
<evidence type="ECO:0000313" key="10">
    <source>
        <dbReference type="Proteomes" id="UP000824223"/>
    </source>
</evidence>